<keyword evidence="1" id="KW-1133">Transmembrane helix</keyword>
<dbReference type="AlphaFoldDB" id="A0A1N7MKF0"/>
<gene>
    <name evidence="2" type="ORF">SAMN05421779_104182</name>
</gene>
<feature type="transmembrane region" description="Helical" evidence="1">
    <location>
        <begin position="96"/>
        <end position="119"/>
    </location>
</feature>
<sequence>MRITGPLGKILFGSAAVGTGILFAIPVVRAIGREGFSVIDGSAPAIGAGIYLVMTLLLCLSAPGLFARGVGVVSAAVSGWACGEAATLAQNGDYRLASGLVCVAVLVVTLAVTVMRSIIARRDRDIARLSRRMSSLSDSVTAHLRDRFHGVAMYQDDPNPLADVALVDRLVNGAIADASRAHDRDDFLRTLIYGLRDVRDSLRHHGADTYSQACFDEHARALMADIRREGLDLSAQRRPAAPAAAKGQTAH</sequence>
<evidence type="ECO:0000313" key="2">
    <source>
        <dbReference type="EMBL" id="SIS86500.1"/>
    </source>
</evidence>
<keyword evidence="3" id="KW-1185">Reference proteome</keyword>
<evidence type="ECO:0000256" key="1">
    <source>
        <dbReference type="SAM" id="Phobius"/>
    </source>
</evidence>
<evidence type="ECO:0008006" key="4">
    <source>
        <dbReference type="Google" id="ProtNLM"/>
    </source>
</evidence>
<organism evidence="2 3">
    <name type="scientific">Insolitispirillum peregrinum</name>
    <dbReference type="NCBI Taxonomy" id="80876"/>
    <lineage>
        <taxon>Bacteria</taxon>
        <taxon>Pseudomonadati</taxon>
        <taxon>Pseudomonadota</taxon>
        <taxon>Alphaproteobacteria</taxon>
        <taxon>Rhodospirillales</taxon>
        <taxon>Novispirillaceae</taxon>
        <taxon>Insolitispirillum</taxon>
    </lineage>
</organism>
<keyword evidence="1" id="KW-0812">Transmembrane</keyword>
<keyword evidence="1" id="KW-0472">Membrane</keyword>
<accession>A0A1N7MKF0</accession>
<feature type="transmembrane region" description="Helical" evidence="1">
    <location>
        <begin position="12"/>
        <end position="31"/>
    </location>
</feature>
<dbReference type="RefSeq" id="WP_076400632.1">
    <property type="nucleotide sequence ID" value="NZ_FTOA01000004.1"/>
</dbReference>
<dbReference type="EMBL" id="FTOA01000004">
    <property type="protein sequence ID" value="SIS86500.1"/>
    <property type="molecule type" value="Genomic_DNA"/>
</dbReference>
<feature type="transmembrane region" description="Helical" evidence="1">
    <location>
        <begin position="43"/>
        <end position="66"/>
    </location>
</feature>
<name>A0A1N7MKF0_9PROT</name>
<proteinExistence type="predicted"/>
<dbReference type="Proteomes" id="UP000185678">
    <property type="component" value="Unassembled WGS sequence"/>
</dbReference>
<reference evidence="2 3" key="1">
    <citation type="submission" date="2017-01" db="EMBL/GenBank/DDBJ databases">
        <authorList>
            <person name="Mah S.A."/>
            <person name="Swanson W.J."/>
            <person name="Moy G.W."/>
            <person name="Vacquier V.D."/>
        </authorList>
    </citation>
    <scope>NUCLEOTIDE SEQUENCE [LARGE SCALE GENOMIC DNA]</scope>
    <source>
        <strain evidence="2 3">DSM 11589</strain>
    </source>
</reference>
<evidence type="ECO:0000313" key="3">
    <source>
        <dbReference type="Proteomes" id="UP000185678"/>
    </source>
</evidence>
<protein>
    <recommendedName>
        <fullName evidence="4">5-bromo-4-chloroindolyl phosphate hydrolysis protein</fullName>
    </recommendedName>
</protein>